<evidence type="ECO:0000256" key="6">
    <source>
        <dbReference type="ARBA" id="ARBA00023136"/>
    </source>
</evidence>
<feature type="transmembrane region" description="Helical" evidence="7">
    <location>
        <begin position="228"/>
        <end position="256"/>
    </location>
</feature>
<comment type="catalytic activity">
    <reaction evidence="7">
        <text>L-cysteinyl-[prolipoprotein] + a 1,2-diacyl-sn-glycero-3-phospho-(1'-sn-glycerol) = an S-1,2-diacyl-sn-glyceryl-L-cysteinyl-[prolipoprotein] + sn-glycerol 1-phosphate + H(+)</text>
        <dbReference type="Rhea" id="RHEA:56712"/>
        <dbReference type="Rhea" id="RHEA-COMP:14679"/>
        <dbReference type="Rhea" id="RHEA-COMP:14680"/>
        <dbReference type="ChEBI" id="CHEBI:15378"/>
        <dbReference type="ChEBI" id="CHEBI:29950"/>
        <dbReference type="ChEBI" id="CHEBI:57685"/>
        <dbReference type="ChEBI" id="CHEBI:64716"/>
        <dbReference type="ChEBI" id="CHEBI:140658"/>
        <dbReference type="EC" id="2.5.1.145"/>
    </reaction>
</comment>
<dbReference type="PANTHER" id="PTHR30589:SF0">
    <property type="entry name" value="PHOSPHATIDYLGLYCEROL--PROLIPOPROTEIN DIACYLGLYCERYL TRANSFERASE"/>
    <property type="match status" value="1"/>
</dbReference>
<keyword evidence="4 7" id="KW-0812">Transmembrane</keyword>
<comment type="caution">
    <text evidence="8">The sequence shown here is derived from an EMBL/GenBank/DDBJ whole genome shotgun (WGS) entry which is preliminary data.</text>
</comment>
<feature type="transmembrane region" description="Helical" evidence="7">
    <location>
        <begin position="56"/>
        <end position="76"/>
    </location>
</feature>
<feature type="transmembrane region" description="Helical" evidence="7">
    <location>
        <begin position="198"/>
        <end position="216"/>
    </location>
</feature>
<evidence type="ECO:0000256" key="2">
    <source>
        <dbReference type="ARBA" id="ARBA00022475"/>
    </source>
</evidence>
<dbReference type="RefSeq" id="WP_155935511.1">
    <property type="nucleotide sequence ID" value="NZ_WODC01000010.1"/>
</dbReference>
<evidence type="ECO:0000256" key="3">
    <source>
        <dbReference type="ARBA" id="ARBA00022679"/>
    </source>
</evidence>
<name>A0A7K1KRD9_9BACT</name>
<accession>A0A7K1KRD9</accession>
<dbReference type="NCBIfam" id="TIGR00544">
    <property type="entry name" value="lgt"/>
    <property type="match status" value="1"/>
</dbReference>
<proteinExistence type="inferred from homology"/>
<dbReference type="EMBL" id="WODC01000010">
    <property type="protein sequence ID" value="MUM78665.1"/>
    <property type="molecule type" value="Genomic_DNA"/>
</dbReference>
<feature type="transmembrane region" description="Helical" evidence="7">
    <location>
        <begin position="20"/>
        <end position="36"/>
    </location>
</feature>
<comment type="subcellular location">
    <subcellularLocation>
        <location evidence="7">Cell membrane</location>
        <topology evidence="7">Multi-pass membrane protein</topology>
    </subcellularLocation>
</comment>
<gene>
    <name evidence="7" type="primary">lgt</name>
    <name evidence="8" type="ORF">GKC30_13575</name>
</gene>
<evidence type="ECO:0000256" key="4">
    <source>
        <dbReference type="ARBA" id="ARBA00022692"/>
    </source>
</evidence>
<evidence type="ECO:0000256" key="1">
    <source>
        <dbReference type="ARBA" id="ARBA00007150"/>
    </source>
</evidence>
<dbReference type="EC" id="2.5.1.145" evidence="7"/>
<comment type="similarity">
    <text evidence="1 7">Belongs to the Lgt family.</text>
</comment>
<dbReference type="InterPro" id="IPR001640">
    <property type="entry name" value="Lgt"/>
</dbReference>
<evidence type="ECO:0000256" key="5">
    <source>
        <dbReference type="ARBA" id="ARBA00022989"/>
    </source>
</evidence>
<keyword evidence="6 7" id="KW-0472">Membrane</keyword>
<keyword evidence="2 7" id="KW-1003">Cell membrane</keyword>
<keyword evidence="3 7" id="KW-0808">Transferase</keyword>
<evidence type="ECO:0000256" key="7">
    <source>
        <dbReference type="HAMAP-Rule" id="MF_01147"/>
    </source>
</evidence>
<dbReference type="AlphaFoldDB" id="A0A7K1KRD9"/>
<dbReference type="GO" id="GO:0008961">
    <property type="term" value="F:phosphatidylglycerol-prolipoprotein diacylglyceryl transferase activity"/>
    <property type="evidence" value="ECO:0007669"/>
    <property type="project" value="UniProtKB-UniRule"/>
</dbReference>
<dbReference type="HAMAP" id="MF_01147">
    <property type="entry name" value="Lgt"/>
    <property type="match status" value="1"/>
</dbReference>
<keyword evidence="8" id="KW-0449">Lipoprotein</keyword>
<dbReference type="PANTHER" id="PTHR30589">
    <property type="entry name" value="PROLIPOPROTEIN DIACYLGLYCERYL TRANSFERASE"/>
    <property type="match status" value="1"/>
</dbReference>
<comment type="function">
    <text evidence="7">Catalyzes the transfer of the diacylglyceryl group from phosphatidylglycerol to the sulfhydryl group of the N-terminal cysteine of a prolipoprotein, the first step in the formation of mature lipoproteins.</text>
</comment>
<dbReference type="Pfam" id="PF01790">
    <property type="entry name" value="LGT"/>
    <property type="match status" value="1"/>
</dbReference>
<organism evidence="8 9">
    <name type="scientific">Pseudodesulfovibrio alkaliphilus</name>
    <dbReference type="NCBI Taxonomy" id="2661613"/>
    <lineage>
        <taxon>Bacteria</taxon>
        <taxon>Pseudomonadati</taxon>
        <taxon>Thermodesulfobacteriota</taxon>
        <taxon>Desulfovibrionia</taxon>
        <taxon>Desulfovibrionales</taxon>
        <taxon>Desulfovibrionaceae</taxon>
    </lineage>
</organism>
<comment type="pathway">
    <text evidence="7">Protein modification; lipoprotein biosynthesis (diacylglyceryl transfer).</text>
</comment>
<keyword evidence="9" id="KW-1185">Reference proteome</keyword>
<feature type="transmembrane region" description="Helical" evidence="7">
    <location>
        <begin position="96"/>
        <end position="113"/>
    </location>
</feature>
<protein>
    <recommendedName>
        <fullName evidence="7">Phosphatidylglycerol--prolipoprotein diacylglyceryl transferase</fullName>
        <ecNumber evidence="7">2.5.1.145</ecNumber>
    </recommendedName>
</protein>
<reference evidence="8 9" key="1">
    <citation type="submission" date="2019-11" db="EMBL/GenBank/DDBJ databases">
        <title>Pseudodesulfovibrio alkaliphilus, sp. nov., an alkaliphilic sulfate-reducing bacteria from mud volcano of Taman peninsula, Russia.</title>
        <authorList>
            <person name="Frolova A."/>
            <person name="Merkel A.Y."/>
            <person name="Slobodkin A.I."/>
        </authorList>
    </citation>
    <scope>NUCLEOTIDE SEQUENCE [LARGE SCALE GENOMIC DNA]</scope>
    <source>
        <strain evidence="8 9">F-1</strain>
    </source>
</reference>
<evidence type="ECO:0000313" key="8">
    <source>
        <dbReference type="EMBL" id="MUM78665.1"/>
    </source>
</evidence>
<dbReference type="GO" id="GO:0042158">
    <property type="term" value="P:lipoprotein biosynthetic process"/>
    <property type="evidence" value="ECO:0007669"/>
    <property type="project" value="UniProtKB-UniRule"/>
</dbReference>
<dbReference type="GO" id="GO:0005886">
    <property type="term" value="C:plasma membrane"/>
    <property type="evidence" value="ECO:0007669"/>
    <property type="project" value="UniProtKB-SubCell"/>
</dbReference>
<dbReference type="Proteomes" id="UP000461162">
    <property type="component" value="Unassembled WGS sequence"/>
</dbReference>
<feature type="binding site" evidence="7">
    <location>
        <position position="139"/>
    </location>
    <ligand>
        <name>a 1,2-diacyl-sn-glycero-3-phospho-(1'-sn-glycerol)</name>
        <dbReference type="ChEBI" id="CHEBI:64716"/>
    </ligand>
</feature>
<dbReference type="UniPathway" id="UPA00664"/>
<sequence>MLSYPQFDPVMISIGPLALRWYGMMYVFGIGSGWLLGRRRAASPGNRFTPAMVDDFVTWSILGVVAGGRLGYVFFYNAEYYLAHPLKIFAVWEGGMSFHGGALGVVAVCWLFARAKGLGAREVGDFITPLVPPGLFFGRIGNFINAELWGRPTDLPWGMPFPGAGSEPRHPSQLYEAGLEGALLFAILWWYSARPRPAGCVSGLFLLGYGVFRFVVEFAREPDAHLGFVALQWMSMGQILCLPMIALGGGLIWWGYAKERAGSVG</sequence>
<keyword evidence="5 7" id="KW-1133">Transmembrane helix</keyword>
<evidence type="ECO:0000313" key="9">
    <source>
        <dbReference type="Proteomes" id="UP000461162"/>
    </source>
</evidence>
<dbReference type="PROSITE" id="PS01311">
    <property type="entry name" value="LGT"/>
    <property type="match status" value="1"/>
</dbReference>